<dbReference type="Pfam" id="PF12833">
    <property type="entry name" value="HTH_18"/>
    <property type="match status" value="1"/>
</dbReference>
<dbReference type="KEGG" id="ccos:Pan44_55540"/>
<dbReference type="GO" id="GO:0000976">
    <property type="term" value="F:transcription cis-regulatory region binding"/>
    <property type="evidence" value="ECO:0007669"/>
    <property type="project" value="TreeGrafter"/>
</dbReference>
<dbReference type="Gene3D" id="1.10.10.60">
    <property type="entry name" value="Homeodomain-like"/>
    <property type="match status" value="1"/>
</dbReference>
<sequence>MARTRRRKNVALLVESSNRYARELLHGIHSFIRERFSWSIQLTEQGRGQLPVAWLKNWSGDGIIARIETEEIAEAVRAKKVPTVNVSATGLMPEAVSVISDSRLAMQLAVDHLLERGLKTLAFCGDARFPWAHSHAQNFQQHADARGAACFLFPVNVEDAHHPDRERTRLAAWLKKLPKPVGVAACYDVRGQQLLEICRELGLQVPEQVAVIGWHNDELLCDLCDPPMSSVIPSARRAGYEAAQILDDLMAGKFIEPGTRMIAPLGVATRQSTDVVAVNDPHVAAAVRFIRDHACDGITVSDVVQAAGTSRTLLERSYKKALGSTIHDDILNVRIDRVKRLLAETDLSLRVIAERTGFEYPEYLSVAFRKRTGISARDFRLEAKG</sequence>
<gene>
    <name evidence="5" type="primary">xylR_7</name>
    <name evidence="5" type="ORF">Pan44_55540</name>
</gene>
<protein>
    <submittedName>
        <fullName evidence="5">Xylose operon regulatory protein</fullName>
    </submittedName>
</protein>
<dbReference type="PROSITE" id="PS01124">
    <property type="entry name" value="HTH_ARAC_FAMILY_2"/>
    <property type="match status" value="1"/>
</dbReference>
<organism evidence="5 6">
    <name type="scientific">Caulifigura coniformis</name>
    <dbReference type="NCBI Taxonomy" id="2527983"/>
    <lineage>
        <taxon>Bacteria</taxon>
        <taxon>Pseudomonadati</taxon>
        <taxon>Planctomycetota</taxon>
        <taxon>Planctomycetia</taxon>
        <taxon>Planctomycetales</taxon>
        <taxon>Planctomycetaceae</taxon>
        <taxon>Caulifigura</taxon>
    </lineage>
</organism>
<dbReference type="Pfam" id="PF22177">
    <property type="entry name" value="PBP1_XylR"/>
    <property type="match status" value="1"/>
</dbReference>
<dbReference type="CDD" id="cd01543">
    <property type="entry name" value="PBP1_XylR"/>
    <property type="match status" value="1"/>
</dbReference>
<evidence type="ECO:0000256" key="2">
    <source>
        <dbReference type="ARBA" id="ARBA00023125"/>
    </source>
</evidence>
<dbReference type="Proteomes" id="UP000315700">
    <property type="component" value="Chromosome"/>
</dbReference>
<keyword evidence="3" id="KW-0804">Transcription</keyword>
<dbReference type="OrthoDB" id="9795616at2"/>
<dbReference type="Gene3D" id="3.40.50.2300">
    <property type="match status" value="2"/>
</dbReference>
<dbReference type="InterPro" id="IPR009057">
    <property type="entry name" value="Homeodomain-like_sf"/>
</dbReference>
<evidence type="ECO:0000313" key="5">
    <source>
        <dbReference type="EMBL" id="QDT57485.1"/>
    </source>
</evidence>
<proteinExistence type="predicted"/>
<reference evidence="5 6" key="1">
    <citation type="submission" date="2019-02" db="EMBL/GenBank/DDBJ databases">
        <title>Deep-cultivation of Planctomycetes and their phenomic and genomic characterization uncovers novel biology.</title>
        <authorList>
            <person name="Wiegand S."/>
            <person name="Jogler M."/>
            <person name="Boedeker C."/>
            <person name="Pinto D."/>
            <person name="Vollmers J."/>
            <person name="Rivas-Marin E."/>
            <person name="Kohn T."/>
            <person name="Peeters S.H."/>
            <person name="Heuer A."/>
            <person name="Rast P."/>
            <person name="Oberbeckmann S."/>
            <person name="Bunk B."/>
            <person name="Jeske O."/>
            <person name="Meyerdierks A."/>
            <person name="Storesund J.E."/>
            <person name="Kallscheuer N."/>
            <person name="Luecker S."/>
            <person name="Lage O.M."/>
            <person name="Pohl T."/>
            <person name="Merkel B.J."/>
            <person name="Hornburger P."/>
            <person name="Mueller R.-W."/>
            <person name="Bruemmer F."/>
            <person name="Labrenz M."/>
            <person name="Spormann A.M."/>
            <person name="Op den Camp H."/>
            <person name="Overmann J."/>
            <person name="Amann R."/>
            <person name="Jetten M.S.M."/>
            <person name="Mascher T."/>
            <person name="Medema M.H."/>
            <person name="Devos D.P."/>
            <person name="Kaster A.-K."/>
            <person name="Ovreas L."/>
            <person name="Rohde M."/>
            <person name="Galperin M.Y."/>
            <person name="Jogler C."/>
        </authorList>
    </citation>
    <scope>NUCLEOTIDE SEQUENCE [LARGE SCALE GENOMIC DNA]</scope>
    <source>
        <strain evidence="5 6">Pan44</strain>
    </source>
</reference>
<evidence type="ECO:0000313" key="6">
    <source>
        <dbReference type="Proteomes" id="UP000315700"/>
    </source>
</evidence>
<keyword evidence="6" id="KW-1185">Reference proteome</keyword>
<dbReference type="InParanoid" id="A0A517SMY6"/>
<keyword evidence="1" id="KW-0805">Transcription regulation</keyword>
<keyword evidence="2" id="KW-0238">DNA-binding</keyword>
<evidence type="ECO:0000256" key="3">
    <source>
        <dbReference type="ARBA" id="ARBA00023163"/>
    </source>
</evidence>
<dbReference type="PROSITE" id="PS00041">
    <property type="entry name" value="HTH_ARAC_FAMILY_1"/>
    <property type="match status" value="1"/>
</dbReference>
<dbReference type="Pfam" id="PF13377">
    <property type="entry name" value="Peripla_BP_3"/>
    <property type="match status" value="1"/>
</dbReference>
<dbReference type="InterPro" id="IPR046335">
    <property type="entry name" value="LacI/GalR-like_sensor"/>
</dbReference>
<dbReference type="PANTHER" id="PTHR30146">
    <property type="entry name" value="LACI-RELATED TRANSCRIPTIONAL REPRESSOR"/>
    <property type="match status" value="1"/>
</dbReference>
<dbReference type="SMART" id="SM00342">
    <property type="entry name" value="HTH_ARAC"/>
    <property type="match status" value="1"/>
</dbReference>
<dbReference type="InterPro" id="IPR028082">
    <property type="entry name" value="Peripla_BP_I"/>
</dbReference>
<feature type="domain" description="HTH araC/xylS-type" evidence="4">
    <location>
        <begin position="284"/>
        <end position="382"/>
    </location>
</feature>
<accession>A0A517SMY6</accession>
<dbReference type="InterPro" id="IPR018060">
    <property type="entry name" value="HTH_AraC"/>
</dbReference>
<evidence type="ECO:0000259" key="4">
    <source>
        <dbReference type="PROSITE" id="PS01124"/>
    </source>
</evidence>
<dbReference type="AlphaFoldDB" id="A0A517SMY6"/>
<evidence type="ECO:0000256" key="1">
    <source>
        <dbReference type="ARBA" id="ARBA00023015"/>
    </source>
</evidence>
<dbReference type="InterPro" id="IPR054031">
    <property type="entry name" value="XylR_PBP1"/>
</dbReference>
<dbReference type="InterPro" id="IPR018062">
    <property type="entry name" value="HTH_AraC-typ_CS"/>
</dbReference>
<name>A0A517SMY6_9PLAN</name>
<dbReference type="FunCoup" id="A0A517SMY6">
    <property type="interactions" value="27"/>
</dbReference>
<dbReference type="SUPFAM" id="SSF53822">
    <property type="entry name" value="Periplasmic binding protein-like I"/>
    <property type="match status" value="1"/>
</dbReference>
<dbReference type="GO" id="GO:0003700">
    <property type="term" value="F:DNA-binding transcription factor activity"/>
    <property type="evidence" value="ECO:0007669"/>
    <property type="project" value="InterPro"/>
</dbReference>
<dbReference type="RefSeq" id="WP_145034830.1">
    <property type="nucleotide sequence ID" value="NZ_CP036271.1"/>
</dbReference>
<dbReference type="PANTHER" id="PTHR30146:SF24">
    <property type="entry name" value="XYLOSE OPERON REGULATORY PROTEIN"/>
    <property type="match status" value="1"/>
</dbReference>
<dbReference type="SUPFAM" id="SSF46689">
    <property type="entry name" value="Homeodomain-like"/>
    <property type="match status" value="2"/>
</dbReference>
<dbReference type="EMBL" id="CP036271">
    <property type="protein sequence ID" value="QDT57485.1"/>
    <property type="molecule type" value="Genomic_DNA"/>
</dbReference>